<evidence type="ECO:0000259" key="3">
    <source>
        <dbReference type="PROSITE" id="PS51084"/>
    </source>
</evidence>
<protein>
    <submittedName>
        <fullName evidence="4">HIT family protein</fullName>
    </submittedName>
</protein>
<accession>A0ABM6Z3W5</accession>
<name>A0ABM6Z3W5_9ACTO</name>
<dbReference type="InterPro" id="IPR011146">
    <property type="entry name" value="HIT-like"/>
</dbReference>
<dbReference type="PRINTS" id="PR00332">
    <property type="entry name" value="HISTRIAD"/>
</dbReference>
<evidence type="ECO:0000313" key="5">
    <source>
        <dbReference type="Proteomes" id="UP000273001"/>
    </source>
</evidence>
<organism evidence="4 5">
    <name type="scientific">Actinomyces lilanjuaniae</name>
    <dbReference type="NCBI Taxonomy" id="2321394"/>
    <lineage>
        <taxon>Bacteria</taxon>
        <taxon>Bacillati</taxon>
        <taxon>Actinomycetota</taxon>
        <taxon>Actinomycetes</taxon>
        <taxon>Actinomycetales</taxon>
        <taxon>Actinomycetaceae</taxon>
        <taxon>Actinomyces</taxon>
    </lineage>
</organism>
<dbReference type="RefSeq" id="WP_119836019.1">
    <property type="nucleotide sequence ID" value="NZ_CP032514.1"/>
</dbReference>
<dbReference type="EMBL" id="CP032514">
    <property type="protein sequence ID" value="AYD89988.1"/>
    <property type="molecule type" value="Genomic_DNA"/>
</dbReference>
<feature type="region of interest" description="Disordered" evidence="2">
    <location>
        <begin position="1"/>
        <end position="34"/>
    </location>
</feature>
<dbReference type="PANTHER" id="PTHR46648:SF1">
    <property type="entry name" value="ADENOSINE 5'-MONOPHOSPHORAMIDASE HNT1"/>
    <property type="match status" value="1"/>
</dbReference>
<feature type="domain" description="HIT" evidence="3">
    <location>
        <begin position="39"/>
        <end position="142"/>
    </location>
</feature>
<feature type="compositionally biased region" description="Low complexity" evidence="2">
    <location>
        <begin position="12"/>
        <end position="23"/>
    </location>
</feature>
<dbReference type="InterPro" id="IPR001310">
    <property type="entry name" value="Histidine_triad_HIT"/>
</dbReference>
<gene>
    <name evidence="4" type="ORF">D5R93_08050</name>
</gene>
<dbReference type="PROSITE" id="PS51084">
    <property type="entry name" value="HIT_2"/>
    <property type="match status" value="1"/>
</dbReference>
<sequence>MTTSETTSGTSPYASAAPDAPTAPGGGATREAGGAGPTLFTRIINGEVPGRFVWADELCVAFATIEPHTDGHVLVVPRHQVDSFTEAPEDLVAHLAVVARRVGATQTRVFQASRAGLVVAGYGVDHLHLHVLPIRSEADLSFSSARHDVPGEELDAAMERLRAGLREDGWGEFVPSHLGSPSR</sequence>
<evidence type="ECO:0000256" key="1">
    <source>
        <dbReference type="PROSITE-ProRule" id="PRU00464"/>
    </source>
</evidence>
<keyword evidence="5" id="KW-1185">Reference proteome</keyword>
<feature type="short sequence motif" description="Histidine triad motif" evidence="1">
    <location>
        <begin position="126"/>
        <end position="130"/>
    </location>
</feature>
<dbReference type="Proteomes" id="UP000273001">
    <property type="component" value="Chromosome"/>
</dbReference>
<dbReference type="Gene3D" id="3.30.428.10">
    <property type="entry name" value="HIT-like"/>
    <property type="match status" value="1"/>
</dbReference>
<dbReference type="PANTHER" id="PTHR46648">
    <property type="entry name" value="HIT FAMILY PROTEIN 1"/>
    <property type="match status" value="1"/>
</dbReference>
<proteinExistence type="predicted"/>
<feature type="compositionally biased region" description="Polar residues" evidence="2">
    <location>
        <begin position="1"/>
        <end position="11"/>
    </location>
</feature>
<dbReference type="Pfam" id="PF01230">
    <property type="entry name" value="HIT"/>
    <property type="match status" value="1"/>
</dbReference>
<evidence type="ECO:0000313" key="4">
    <source>
        <dbReference type="EMBL" id="AYD89988.1"/>
    </source>
</evidence>
<reference evidence="4 5" key="1">
    <citation type="submission" date="2018-09" db="EMBL/GenBank/DDBJ databases">
        <authorList>
            <person name="Li J."/>
        </authorList>
    </citation>
    <scope>NUCLEOTIDE SEQUENCE [LARGE SCALE GENOMIC DNA]</scope>
    <source>
        <strain evidence="4 5">2129</strain>
    </source>
</reference>
<dbReference type="InterPro" id="IPR036265">
    <property type="entry name" value="HIT-like_sf"/>
</dbReference>
<dbReference type="SUPFAM" id="SSF54197">
    <property type="entry name" value="HIT-like"/>
    <property type="match status" value="1"/>
</dbReference>
<evidence type="ECO:0000256" key="2">
    <source>
        <dbReference type="SAM" id="MobiDB-lite"/>
    </source>
</evidence>
<feature type="compositionally biased region" description="Gly residues" evidence="2">
    <location>
        <begin position="24"/>
        <end position="34"/>
    </location>
</feature>